<dbReference type="STRING" id="10195.A0A3M7R723"/>
<dbReference type="InterPro" id="IPR004835">
    <property type="entry name" value="Chitin_synth"/>
</dbReference>
<name>A0A3M7R723_BRAPC</name>
<keyword evidence="5" id="KW-0808">Transferase</keyword>
<evidence type="ECO:0000256" key="2">
    <source>
        <dbReference type="ARBA" id="ARBA00012543"/>
    </source>
</evidence>
<reference evidence="15 16" key="1">
    <citation type="journal article" date="2018" name="Sci. Rep.">
        <title>Genomic signatures of local adaptation to the degree of environmental predictability in rotifers.</title>
        <authorList>
            <person name="Franch-Gras L."/>
            <person name="Hahn C."/>
            <person name="Garcia-Roger E.M."/>
            <person name="Carmona M.J."/>
            <person name="Serra M."/>
            <person name="Gomez A."/>
        </authorList>
    </citation>
    <scope>NUCLEOTIDE SEQUENCE [LARGE SCALE GENOMIC DNA]</scope>
    <source>
        <strain evidence="15">HYR1</strain>
    </source>
</reference>
<dbReference type="Proteomes" id="UP000276133">
    <property type="component" value="Unassembled WGS sequence"/>
</dbReference>
<comment type="catalytic activity">
    <reaction evidence="12">
        <text>[(1-&gt;4)-N-acetyl-beta-D-glucosaminyl](n) + UDP-N-acetyl-alpha-D-glucosamine = [(1-&gt;4)-N-acetyl-beta-D-glucosaminyl](n+1) + UDP + H(+)</text>
        <dbReference type="Rhea" id="RHEA:16637"/>
        <dbReference type="Rhea" id="RHEA-COMP:9593"/>
        <dbReference type="Rhea" id="RHEA-COMP:9595"/>
        <dbReference type="ChEBI" id="CHEBI:15378"/>
        <dbReference type="ChEBI" id="CHEBI:17029"/>
        <dbReference type="ChEBI" id="CHEBI:57705"/>
        <dbReference type="ChEBI" id="CHEBI:58223"/>
        <dbReference type="EC" id="2.4.1.16"/>
    </reaction>
</comment>
<gene>
    <name evidence="15" type="ORF">BpHYR1_053816</name>
</gene>
<dbReference type="Pfam" id="PF03142">
    <property type="entry name" value="Chitin_synth_2"/>
    <property type="match status" value="1"/>
</dbReference>
<keyword evidence="16" id="KW-1185">Reference proteome</keyword>
<dbReference type="GO" id="GO:0006031">
    <property type="term" value="P:chitin biosynthetic process"/>
    <property type="evidence" value="ECO:0007669"/>
    <property type="project" value="TreeGrafter"/>
</dbReference>
<evidence type="ECO:0000256" key="11">
    <source>
        <dbReference type="ARBA" id="ARBA00046329"/>
    </source>
</evidence>
<keyword evidence="8 13" id="KW-0175">Coiled coil</keyword>
<evidence type="ECO:0000256" key="6">
    <source>
        <dbReference type="ARBA" id="ARBA00022692"/>
    </source>
</evidence>
<dbReference type="GO" id="GO:0004100">
    <property type="term" value="F:chitin synthase activity"/>
    <property type="evidence" value="ECO:0007669"/>
    <property type="project" value="UniProtKB-EC"/>
</dbReference>
<comment type="subcellular location">
    <subcellularLocation>
        <location evidence="1">Cell membrane</location>
        <topology evidence="1">Multi-pass membrane protein</topology>
    </subcellularLocation>
</comment>
<keyword evidence="6 14" id="KW-0812">Transmembrane</keyword>
<comment type="caution">
    <text evidence="15">The sequence shown here is derived from an EMBL/GenBank/DDBJ whole genome shotgun (WGS) entry which is preliminary data.</text>
</comment>
<dbReference type="PANTHER" id="PTHR22914">
    <property type="entry name" value="CHITIN SYNTHASE"/>
    <property type="match status" value="1"/>
</dbReference>
<dbReference type="InterPro" id="IPR029044">
    <property type="entry name" value="Nucleotide-diphossugar_trans"/>
</dbReference>
<dbReference type="GO" id="GO:0005886">
    <property type="term" value="C:plasma membrane"/>
    <property type="evidence" value="ECO:0007669"/>
    <property type="project" value="UniProtKB-SubCell"/>
</dbReference>
<dbReference type="EC" id="2.4.1.16" evidence="2"/>
<feature type="transmembrane region" description="Helical" evidence="14">
    <location>
        <begin position="426"/>
        <end position="443"/>
    </location>
</feature>
<feature type="transmembrane region" description="Helical" evidence="14">
    <location>
        <begin position="368"/>
        <end position="386"/>
    </location>
</feature>
<sequence length="891" mass="102740">METKLKKEVNIVIYSCATMWHETETEMLQLLKSIMRLDIDQSARRKAQEYFGIKDPDYYEYEGHIFFDDAMEENDDGEMVPNQFVEILVSVMDQAATSVHEVPMKIAAPLKQPTPYGGRLTWILPGGNLLIAHLKDKTKIRHKKRWSQNTFLLALDGDVDFRPEAVRLLIDRMKKNKKVGAACGRIHPIGSGPMVWYQKFEYAIGHWLQKAAEHILGCVMCSPGCFSLFRGSSVVDDHVLRTYQMKSSEARHYVQYDQGEDRWLCTLLLQEGYRVEYCAASDALTYAPESFHEFYNQRRRWVPSTIANILDFLADYKHIVKVNDSISYLYIVYQLLLMVSTVLGPATVLLMICGAFNACLGTSLWDSFLLSVVPAMCYLLLCYITTTDFQIRVAAFMSAIYAVIMMAVIVGTTIQIAEDSWTSPNAVFLIMLFAIFIIASVTHPQEFWCIVPGALYFLTIPSGYLLLLIYSLCNLNVVSWGTREVEKKKSVKKNMTKEEEEKAKLEAKKEAAKKAKQKSFLGQFTINIVNPSKYSKSLKGFLRHWLGIQTNQTNNVILRQILSTLERIERIKNEEEIDGVDLGFLSQEEVEERLNRTNNYQNRSKLSVSNVRRRNGTQSCASNNYYEKEEVKKRDDLVNPAWIEVAYLDQCPLGFLDAKETDFYNKLIERYLHPLIADKNYEAKVARDLKALRNNGCFAFFMINALWMVIIFHLQLVQSKVRDYIYIPIPRLNYEPLRFEPLGFGFLIFFATILIIQFVSMLWHRYGTVLHLLASTDLKVCARKFNINQMEVEDVVQTVKVLQQIKGFEEEDLPAPDYDVDNEYNQNGDQQNYNYQDNVYNPNGATSIIYNQSQYNTQYPYNNHPEENCTSVTNNPFFFIIKLAIFGINLA</sequence>
<evidence type="ECO:0000256" key="14">
    <source>
        <dbReference type="SAM" id="Phobius"/>
    </source>
</evidence>
<evidence type="ECO:0000256" key="12">
    <source>
        <dbReference type="ARBA" id="ARBA00048014"/>
    </source>
</evidence>
<dbReference type="FunFam" id="3.90.550.10:FF:000139">
    <property type="entry name" value="Chitin synthase 8"/>
    <property type="match status" value="1"/>
</dbReference>
<evidence type="ECO:0000256" key="10">
    <source>
        <dbReference type="ARBA" id="ARBA00023180"/>
    </source>
</evidence>
<evidence type="ECO:0000313" key="16">
    <source>
        <dbReference type="Proteomes" id="UP000276133"/>
    </source>
</evidence>
<evidence type="ECO:0000256" key="3">
    <source>
        <dbReference type="ARBA" id="ARBA00022475"/>
    </source>
</evidence>
<feature type="coiled-coil region" evidence="13">
    <location>
        <begin position="488"/>
        <end position="518"/>
    </location>
</feature>
<keyword evidence="9 14" id="KW-0472">Membrane</keyword>
<protein>
    <recommendedName>
        <fullName evidence="2">chitin synthase</fullName>
        <ecNumber evidence="2">2.4.1.16</ecNumber>
    </recommendedName>
</protein>
<organism evidence="15 16">
    <name type="scientific">Brachionus plicatilis</name>
    <name type="common">Marine rotifer</name>
    <name type="synonym">Brachionus muelleri</name>
    <dbReference type="NCBI Taxonomy" id="10195"/>
    <lineage>
        <taxon>Eukaryota</taxon>
        <taxon>Metazoa</taxon>
        <taxon>Spiralia</taxon>
        <taxon>Gnathifera</taxon>
        <taxon>Rotifera</taxon>
        <taxon>Eurotatoria</taxon>
        <taxon>Monogononta</taxon>
        <taxon>Pseudotrocha</taxon>
        <taxon>Ploima</taxon>
        <taxon>Brachionidae</taxon>
        <taxon>Brachionus</taxon>
    </lineage>
</organism>
<dbReference type="CDD" id="cd04190">
    <property type="entry name" value="Chitin_synth_C"/>
    <property type="match status" value="1"/>
</dbReference>
<feature type="transmembrane region" description="Helical" evidence="14">
    <location>
        <begin position="392"/>
        <end position="414"/>
    </location>
</feature>
<evidence type="ECO:0000256" key="13">
    <source>
        <dbReference type="SAM" id="Coils"/>
    </source>
</evidence>
<dbReference type="EMBL" id="REGN01004063">
    <property type="protein sequence ID" value="RNA19367.1"/>
    <property type="molecule type" value="Genomic_DNA"/>
</dbReference>
<keyword evidence="3" id="KW-1003">Cell membrane</keyword>
<evidence type="ECO:0000313" key="15">
    <source>
        <dbReference type="EMBL" id="RNA19367.1"/>
    </source>
</evidence>
<comment type="similarity">
    <text evidence="11">Belongs to the chitin synthase family. Class IV subfamily.</text>
</comment>
<keyword evidence="4" id="KW-0328">Glycosyltransferase</keyword>
<proteinExistence type="inferred from homology"/>
<evidence type="ECO:0000256" key="7">
    <source>
        <dbReference type="ARBA" id="ARBA00022989"/>
    </source>
</evidence>
<dbReference type="OrthoDB" id="370884at2759"/>
<evidence type="ECO:0000256" key="9">
    <source>
        <dbReference type="ARBA" id="ARBA00023136"/>
    </source>
</evidence>
<evidence type="ECO:0000256" key="1">
    <source>
        <dbReference type="ARBA" id="ARBA00004651"/>
    </source>
</evidence>
<keyword evidence="10" id="KW-0325">Glycoprotein</keyword>
<evidence type="ECO:0000256" key="4">
    <source>
        <dbReference type="ARBA" id="ARBA00022676"/>
    </source>
</evidence>
<feature type="transmembrane region" description="Helical" evidence="14">
    <location>
        <begin position="742"/>
        <end position="763"/>
    </location>
</feature>
<accession>A0A3M7R723</accession>
<feature type="transmembrane region" description="Helical" evidence="14">
    <location>
        <begin position="697"/>
        <end position="716"/>
    </location>
</feature>
<keyword evidence="7 14" id="KW-1133">Transmembrane helix</keyword>
<evidence type="ECO:0000256" key="8">
    <source>
        <dbReference type="ARBA" id="ARBA00023054"/>
    </source>
</evidence>
<feature type="transmembrane region" description="Helical" evidence="14">
    <location>
        <begin position="455"/>
        <end position="478"/>
    </location>
</feature>
<dbReference type="SUPFAM" id="SSF53448">
    <property type="entry name" value="Nucleotide-diphospho-sugar transferases"/>
    <property type="match status" value="1"/>
</dbReference>
<feature type="transmembrane region" description="Helical" evidence="14">
    <location>
        <begin position="328"/>
        <end position="356"/>
    </location>
</feature>
<dbReference type="PANTHER" id="PTHR22914:SF42">
    <property type="entry name" value="CHITIN SYNTHASE"/>
    <property type="match status" value="1"/>
</dbReference>
<dbReference type="AlphaFoldDB" id="A0A3M7R723"/>
<evidence type="ECO:0000256" key="5">
    <source>
        <dbReference type="ARBA" id="ARBA00022679"/>
    </source>
</evidence>